<sequence>MTARVDAGEPFLQHLNVSKTPYVFLTAETDDFDEEIIAAWQEEGFVTTYVPYGDGGRDYMNRMHAAPDQAVGLNDQYAIVAFGDAASVCLEAYVKSTPRLAALIAYYPDRIPDPQQTRYPMHTTVLVHLVGNEIKVSRTPEVLGIQGKKKIITKRIGDGAGLGGELKLSFQAYKYPGVESGFAESDLDEYDAAAAGLAWSRSLGVVRKALRIASDIERVRDNQLDYARNGNVQKALSITTAKPAVLHVPTLTGAFHEEDLADFYTEFFQPSPTSLNCRLLSRTVGTDRVVDELSLSFNHNKVIPWLLPGIPATNRRIEVVIVSIVCIKAGKLASEKVYWDQASVLMQVGLLDPKLVPDKFKEKGVEKLPVIGAESARAAVRGSSRRINELIDEW</sequence>
<organism evidence="1 2">
    <name type="scientific">Aureobasidium melanogenum (strain CBS 110374)</name>
    <name type="common">Aureobasidium pullulans var. melanogenum</name>
    <dbReference type="NCBI Taxonomy" id="1043003"/>
    <lineage>
        <taxon>Eukaryota</taxon>
        <taxon>Fungi</taxon>
        <taxon>Dikarya</taxon>
        <taxon>Ascomycota</taxon>
        <taxon>Pezizomycotina</taxon>
        <taxon>Dothideomycetes</taxon>
        <taxon>Dothideomycetidae</taxon>
        <taxon>Dothideales</taxon>
        <taxon>Saccotheciaceae</taxon>
        <taxon>Aureobasidium</taxon>
    </lineage>
</organism>
<keyword evidence="1" id="KW-0378">Hydrolase</keyword>
<gene>
    <name evidence="1" type="ORF">M437DRAFT_38560</name>
</gene>
<dbReference type="PANTHER" id="PTHR38436">
    <property type="entry name" value="POLYKETIDE CYCLASE SNOAL-LIKE DOMAIN"/>
    <property type="match status" value="1"/>
</dbReference>
<evidence type="ECO:0000313" key="2">
    <source>
        <dbReference type="Proteomes" id="UP000030672"/>
    </source>
</evidence>
<dbReference type="AlphaFoldDB" id="A0A074W6K4"/>
<name>A0A074W6K4_AURM1</name>
<dbReference type="EMBL" id="KL584824">
    <property type="protein sequence ID" value="KEQ67199.1"/>
    <property type="molecule type" value="Genomic_DNA"/>
</dbReference>
<evidence type="ECO:0000313" key="1">
    <source>
        <dbReference type="EMBL" id="KEQ67199.1"/>
    </source>
</evidence>
<dbReference type="GeneID" id="63913233"/>
<dbReference type="STRING" id="1043003.A0A074W6K4"/>
<accession>A0A074W6K4</accession>
<dbReference type="RefSeq" id="XP_040884222.1">
    <property type="nucleotide sequence ID" value="XM_041019860.1"/>
</dbReference>
<dbReference type="Gene3D" id="3.10.450.50">
    <property type="match status" value="1"/>
</dbReference>
<protein>
    <submittedName>
        <fullName evidence="1">Dienelactone hydrolase</fullName>
    </submittedName>
</protein>
<dbReference type="Proteomes" id="UP000030672">
    <property type="component" value="Unassembled WGS sequence"/>
</dbReference>
<dbReference type="InterPro" id="IPR009959">
    <property type="entry name" value="Cyclase_SnoaL-like"/>
</dbReference>
<reference evidence="1 2" key="1">
    <citation type="journal article" date="2014" name="BMC Genomics">
        <title>Genome sequencing of four Aureobasidium pullulans varieties: biotechnological potential, stress tolerance, and description of new species.</title>
        <authorList>
            <person name="Gostin Ar C."/>
            <person name="Ohm R.A."/>
            <person name="Kogej T."/>
            <person name="Sonjak S."/>
            <person name="Turk M."/>
            <person name="Zajc J."/>
            <person name="Zalar P."/>
            <person name="Grube M."/>
            <person name="Sun H."/>
            <person name="Han J."/>
            <person name="Sharma A."/>
            <person name="Chiniquy J."/>
            <person name="Ngan C.Y."/>
            <person name="Lipzen A."/>
            <person name="Barry K."/>
            <person name="Grigoriev I.V."/>
            <person name="Gunde-Cimerman N."/>
        </authorList>
    </citation>
    <scope>NUCLEOTIDE SEQUENCE [LARGE SCALE GENOMIC DNA]</scope>
    <source>
        <strain evidence="1 2">CBS 110374</strain>
    </source>
</reference>
<dbReference type="InterPro" id="IPR032710">
    <property type="entry name" value="NTF2-like_dom_sf"/>
</dbReference>
<dbReference type="PANTHER" id="PTHR38436:SF3">
    <property type="entry name" value="CARBOXYMETHYLENEBUTENOLIDASE-RELATED"/>
    <property type="match status" value="1"/>
</dbReference>
<dbReference type="HOGENOM" id="CLU_032662_2_0_1"/>
<dbReference type="GO" id="GO:0016787">
    <property type="term" value="F:hydrolase activity"/>
    <property type="evidence" value="ECO:0007669"/>
    <property type="project" value="UniProtKB-KW"/>
</dbReference>
<keyword evidence="2" id="KW-1185">Reference proteome</keyword>
<dbReference type="SUPFAM" id="SSF54427">
    <property type="entry name" value="NTF2-like"/>
    <property type="match status" value="1"/>
</dbReference>
<dbReference type="GO" id="GO:0030638">
    <property type="term" value="P:polyketide metabolic process"/>
    <property type="evidence" value="ECO:0007669"/>
    <property type="project" value="InterPro"/>
</dbReference>
<proteinExistence type="predicted"/>